<sequence>MQNLDVAELVLDVEPISAHKASPTKAPYASPLMVHAATRDGILDLLAANPVESNAGKDDTAIMEAFIAPLEAPCLVVDHGVGTLADDYVIFLAASEDDDNVVTTLQTEATTTPNHNTTTLACLEITSIIALERP</sequence>
<protein>
    <submittedName>
        <fullName evidence="1">Uncharacterized protein</fullName>
    </submittedName>
</protein>
<dbReference type="EMBL" id="JABFUD020000012">
    <property type="protein sequence ID" value="KAI5072832.1"/>
    <property type="molecule type" value="Genomic_DNA"/>
</dbReference>
<gene>
    <name evidence="1" type="ORF">GOP47_0012938</name>
</gene>
<evidence type="ECO:0000313" key="2">
    <source>
        <dbReference type="Proteomes" id="UP000886520"/>
    </source>
</evidence>
<accession>A0A9D4ZG61</accession>
<proteinExistence type="predicted"/>
<dbReference type="Proteomes" id="UP000886520">
    <property type="component" value="Chromosome 12"/>
</dbReference>
<organism evidence="1 2">
    <name type="scientific">Adiantum capillus-veneris</name>
    <name type="common">Maidenhair fern</name>
    <dbReference type="NCBI Taxonomy" id="13818"/>
    <lineage>
        <taxon>Eukaryota</taxon>
        <taxon>Viridiplantae</taxon>
        <taxon>Streptophyta</taxon>
        <taxon>Embryophyta</taxon>
        <taxon>Tracheophyta</taxon>
        <taxon>Polypodiopsida</taxon>
        <taxon>Polypodiidae</taxon>
        <taxon>Polypodiales</taxon>
        <taxon>Pteridineae</taxon>
        <taxon>Pteridaceae</taxon>
        <taxon>Vittarioideae</taxon>
        <taxon>Adiantum</taxon>
    </lineage>
</organism>
<evidence type="ECO:0000313" key="1">
    <source>
        <dbReference type="EMBL" id="KAI5072832.1"/>
    </source>
</evidence>
<reference evidence="1" key="1">
    <citation type="submission" date="2021-01" db="EMBL/GenBank/DDBJ databases">
        <title>Adiantum capillus-veneris genome.</title>
        <authorList>
            <person name="Fang Y."/>
            <person name="Liao Q."/>
        </authorList>
    </citation>
    <scope>NUCLEOTIDE SEQUENCE</scope>
    <source>
        <strain evidence="1">H3</strain>
        <tissue evidence="1">Leaf</tissue>
    </source>
</reference>
<comment type="caution">
    <text evidence="1">The sequence shown here is derived from an EMBL/GenBank/DDBJ whole genome shotgun (WGS) entry which is preliminary data.</text>
</comment>
<dbReference type="AlphaFoldDB" id="A0A9D4ZG61"/>
<name>A0A9D4ZG61_ADICA</name>
<keyword evidence="2" id="KW-1185">Reference proteome</keyword>